<sequence length="409" mass="43568">VFRRLEIWAIVYLTAVCALFSPLSANIYFPAIPVLATAFGQPVELINVTVTVYMLLQGVSPMLWGLADWHRCGSRLIYLSCLAQLCLSCVGLALTPTTDYWLLVPLRCAQAAGSASSVAITGACAGTIMDVAAPSERGTILAMASIGTLVAPCIGPVLGGVLAGNLGWHSIFWFLCICSGVVLVIEALLLPETLRTITVDGGAPAQRWDRPFVPLLGRGVKSDGEPEEPRGSNKPIANRKTFRNIDLCLAVVYGILTTMSTVFLAVMPSLTEIDLGLCYLAMGAGAIAGSVGSGKLVDWDFRHAQKRAREAPSGQVRRDRQCRADEAGPQPDLLGRIHVIGVGYGWAANQKAHIACLLVLQFLAMMQVTAIYTANQTLLMDRFPGRGVSVSASNNLVRCLTGAVLVSVV</sequence>
<dbReference type="SUPFAM" id="SSF103473">
    <property type="entry name" value="MFS general substrate transporter"/>
    <property type="match status" value="1"/>
</dbReference>
<feature type="transmembrane region" description="Helical" evidence="6">
    <location>
        <begin position="247"/>
        <end position="267"/>
    </location>
</feature>
<feature type="transmembrane region" description="Helical" evidence="6">
    <location>
        <begin position="170"/>
        <end position="190"/>
    </location>
</feature>
<keyword evidence="2" id="KW-0813">Transport</keyword>
<name>A0A165IFD7_9BASI</name>
<feature type="transmembrane region" description="Helical" evidence="6">
    <location>
        <begin position="76"/>
        <end position="94"/>
    </location>
</feature>
<evidence type="ECO:0000259" key="7">
    <source>
        <dbReference type="PROSITE" id="PS50850"/>
    </source>
</evidence>
<keyword evidence="9" id="KW-1185">Reference proteome</keyword>
<organism evidence="8 9">
    <name type="scientific">Calocera cornea HHB12733</name>
    <dbReference type="NCBI Taxonomy" id="1353952"/>
    <lineage>
        <taxon>Eukaryota</taxon>
        <taxon>Fungi</taxon>
        <taxon>Dikarya</taxon>
        <taxon>Basidiomycota</taxon>
        <taxon>Agaricomycotina</taxon>
        <taxon>Dacrymycetes</taxon>
        <taxon>Dacrymycetales</taxon>
        <taxon>Dacrymycetaceae</taxon>
        <taxon>Calocera</taxon>
    </lineage>
</organism>
<feature type="non-terminal residue" evidence="8">
    <location>
        <position position="1"/>
    </location>
</feature>
<comment type="subcellular location">
    <subcellularLocation>
        <location evidence="1">Membrane</location>
        <topology evidence="1">Multi-pass membrane protein</topology>
    </subcellularLocation>
</comment>
<dbReference type="Gene3D" id="1.20.1250.20">
    <property type="entry name" value="MFS general substrate transporter like domains"/>
    <property type="match status" value="1"/>
</dbReference>
<dbReference type="PANTHER" id="PTHR23502">
    <property type="entry name" value="MAJOR FACILITATOR SUPERFAMILY"/>
    <property type="match status" value="1"/>
</dbReference>
<feature type="transmembrane region" description="Helical" evidence="6">
    <location>
        <begin position="140"/>
        <end position="164"/>
    </location>
</feature>
<dbReference type="InParanoid" id="A0A165IFD7"/>
<reference evidence="8 9" key="1">
    <citation type="journal article" date="2016" name="Mol. Biol. Evol.">
        <title>Comparative Genomics of Early-Diverging Mushroom-Forming Fungi Provides Insights into the Origins of Lignocellulose Decay Capabilities.</title>
        <authorList>
            <person name="Nagy L.G."/>
            <person name="Riley R."/>
            <person name="Tritt A."/>
            <person name="Adam C."/>
            <person name="Daum C."/>
            <person name="Floudas D."/>
            <person name="Sun H."/>
            <person name="Yadav J.S."/>
            <person name="Pangilinan J."/>
            <person name="Larsson K.H."/>
            <person name="Matsuura K."/>
            <person name="Barry K."/>
            <person name="Labutti K."/>
            <person name="Kuo R."/>
            <person name="Ohm R.A."/>
            <person name="Bhattacharya S.S."/>
            <person name="Shirouzu T."/>
            <person name="Yoshinaga Y."/>
            <person name="Martin F.M."/>
            <person name="Grigoriev I.V."/>
            <person name="Hibbett D.S."/>
        </authorList>
    </citation>
    <scope>NUCLEOTIDE SEQUENCE [LARGE SCALE GENOMIC DNA]</scope>
    <source>
        <strain evidence="8 9">HHB12733</strain>
    </source>
</reference>
<dbReference type="OrthoDB" id="440553at2759"/>
<proteinExistence type="predicted"/>
<dbReference type="PROSITE" id="PS50850">
    <property type="entry name" value="MFS"/>
    <property type="match status" value="1"/>
</dbReference>
<evidence type="ECO:0000313" key="8">
    <source>
        <dbReference type="EMBL" id="KZT60498.1"/>
    </source>
</evidence>
<dbReference type="GO" id="GO:0005886">
    <property type="term" value="C:plasma membrane"/>
    <property type="evidence" value="ECO:0007669"/>
    <property type="project" value="TreeGrafter"/>
</dbReference>
<dbReference type="AlphaFoldDB" id="A0A165IFD7"/>
<keyword evidence="4 6" id="KW-1133">Transmembrane helix</keyword>
<evidence type="ECO:0000256" key="4">
    <source>
        <dbReference type="ARBA" id="ARBA00022989"/>
    </source>
</evidence>
<dbReference type="InterPro" id="IPR011701">
    <property type="entry name" value="MFS"/>
</dbReference>
<feature type="transmembrane region" description="Helical" evidence="6">
    <location>
        <begin position="354"/>
        <end position="374"/>
    </location>
</feature>
<dbReference type="GO" id="GO:0022857">
    <property type="term" value="F:transmembrane transporter activity"/>
    <property type="evidence" value="ECO:0007669"/>
    <property type="project" value="InterPro"/>
</dbReference>
<dbReference type="STRING" id="1353952.A0A165IFD7"/>
<feature type="transmembrane region" description="Helical" evidence="6">
    <location>
        <begin position="7"/>
        <end position="25"/>
    </location>
</feature>
<dbReference type="Pfam" id="PF07690">
    <property type="entry name" value="MFS_1"/>
    <property type="match status" value="1"/>
</dbReference>
<evidence type="ECO:0000313" key="9">
    <source>
        <dbReference type="Proteomes" id="UP000076842"/>
    </source>
</evidence>
<keyword evidence="5 6" id="KW-0472">Membrane</keyword>
<protein>
    <submittedName>
        <fullName evidence="8">MFS general substrate transporter</fullName>
    </submittedName>
</protein>
<accession>A0A165IFD7</accession>
<evidence type="ECO:0000256" key="2">
    <source>
        <dbReference type="ARBA" id="ARBA00022448"/>
    </source>
</evidence>
<gene>
    <name evidence="8" type="ORF">CALCODRAFT_410452</name>
</gene>
<dbReference type="InterPro" id="IPR020846">
    <property type="entry name" value="MFS_dom"/>
</dbReference>
<feature type="transmembrane region" description="Helical" evidence="6">
    <location>
        <begin position="45"/>
        <end position="64"/>
    </location>
</feature>
<evidence type="ECO:0000256" key="3">
    <source>
        <dbReference type="ARBA" id="ARBA00022692"/>
    </source>
</evidence>
<dbReference type="PANTHER" id="PTHR23502:SF51">
    <property type="entry name" value="QUINIDINE RESISTANCE PROTEIN 1-RELATED"/>
    <property type="match status" value="1"/>
</dbReference>
<feature type="transmembrane region" description="Helical" evidence="6">
    <location>
        <begin position="279"/>
        <end position="297"/>
    </location>
</feature>
<feature type="transmembrane region" description="Helical" evidence="6">
    <location>
        <begin position="114"/>
        <end position="133"/>
    </location>
</feature>
<dbReference type="EMBL" id="KV423930">
    <property type="protein sequence ID" value="KZT60498.1"/>
    <property type="molecule type" value="Genomic_DNA"/>
</dbReference>
<keyword evidence="3 6" id="KW-0812">Transmembrane</keyword>
<feature type="non-terminal residue" evidence="8">
    <location>
        <position position="409"/>
    </location>
</feature>
<evidence type="ECO:0000256" key="6">
    <source>
        <dbReference type="SAM" id="Phobius"/>
    </source>
</evidence>
<feature type="domain" description="Major facilitator superfamily (MFS) profile" evidence="7">
    <location>
        <begin position="10"/>
        <end position="409"/>
    </location>
</feature>
<evidence type="ECO:0000256" key="5">
    <source>
        <dbReference type="ARBA" id="ARBA00023136"/>
    </source>
</evidence>
<dbReference type="Proteomes" id="UP000076842">
    <property type="component" value="Unassembled WGS sequence"/>
</dbReference>
<dbReference type="InterPro" id="IPR036259">
    <property type="entry name" value="MFS_trans_sf"/>
</dbReference>
<evidence type="ECO:0000256" key="1">
    <source>
        <dbReference type="ARBA" id="ARBA00004141"/>
    </source>
</evidence>